<dbReference type="SUPFAM" id="SSF52518">
    <property type="entry name" value="Thiamin diphosphate-binding fold (THDP-binding)"/>
    <property type="match status" value="1"/>
</dbReference>
<dbReference type="Pfam" id="PF02775">
    <property type="entry name" value="TPP_enzyme_C"/>
    <property type="match status" value="1"/>
</dbReference>
<dbReference type="EC" id="1.2.7.3" evidence="3"/>
<organism evidence="3 4">
    <name type="scientific">Desulfamplus magnetovallimortis</name>
    <dbReference type="NCBI Taxonomy" id="1246637"/>
    <lineage>
        <taxon>Bacteria</taxon>
        <taxon>Pseudomonadati</taxon>
        <taxon>Thermodesulfobacteriota</taxon>
        <taxon>Desulfobacteria</taxon>
        <taxon>Desulfobacterales</taxon>
        <taxon>Desulfobacteraceae</taxon>
        <taxon>Desulfamplus</taxon>
    </lineage>
</organism>
<dbReference type="CDD" id="cd03375">
    <property type="entry name" value="TPP_OGFOR"/>
    <property type="match status" value="1"/>
</dbReference>
<keyword evidence="4" id="KW-1185">Reference proteome</keyword>
<accession>A0A1W1H6I3</accession>
<dbReference type="PANTHER" id="PTHR48084:SF1">
    <property type="entry name" value="2-OXOGLUTARATE SYNTHASE SUBUNIT KORB"/>
    <property type="match status" value="1"/>
</dbReference>
<evidence type="ECO:0000256" key="1">
    <source>
        <dbReference type="ARBA" id="ARBA00023002"/>
    </source>
</evidence>
<dbReference type="Gene3D" id="3.40.50.970">
    <property type="match status" value="1"/>
</dbReference>
<gene>
    <name evidence="3" type="primary">korB</name>
    <name evidence="3" type="ORF">MTBBW1_1210035</name>
</gene>
<evidence type="ECO:0000259" key="2">
    <source>
        <dbReference type="Pfam" id="PF02775"/>
    </source>
</evidence>
<reference evidence="3 4" key="1">
    <citation type="submission" date="2017-03" db="EMBL/GenBank/DDBJ databases">
        <authorList>
            <person name="Afonso C.L."/>
            <person name="Miller P.J."/>
            <person name="Scott M.A."/>
            <person name="Spackman E."/>
            <person name="Goraichik I."/>
            <person name="Dimitrov K.M."/>
            <person name="Suarez D.L."/>
            <person name="Swayne D.E."/>
        </authorList>
    </citation>
    <scope>NUCLEOTIDE SEQUENCE [LARGE SCALE GENOMIC DNA]</scope>
    <source>
        <strain evidence="3">PRJEB14757</strain>
    </source>
</reference>
<dbReference type="OrthoDB" id="9775140at2"/>
<evidence type="ECO:0000313" key="4">
    <source>
        <dbReference type="Proteomes" id="UP000191931"/>
    </source>
</evidence>
<dbReference type="RefSeq" id="WP_080804374.1">
    <property type="nucleotide sequence ID" value="NZ_LT828546.1"/>
</dbReference>
<feature type="domain" description="Thiamine pyrophosphate enzyme TPP-binding" evidence="2">
    <location>
        <begin position="49"/>
        <end position="196"/>
    </location>
</feature>
<dbReference type="AlphaFoldDB" id="A0A1W1H6I3"/>
<dbReference type="GO" id="GO:0047553">
    <property type="term" value="F:2-oxoglutarate synthase activity"/>
    <property type="evidence" value="ECO:0007669"/>
    <property type="project" value="UniProtKB-EC"/>
</dbReference>
<dbReference type="Proteomes" id="UP000191931">
    <property type="component" value="Unassembled WGS sequence"/>
</dbReference>
<dbReference type="GO" id="GO:0044281">
    <property type="term" value="P:small molecule metabolic process"/>
    <property type="evidence" value="ECO:0007669"/>
    <property type="project" value="UniProtKB-ARBA"/>
</dbReference>
<dbReference type="STRING" id="1246637.MTBBW1_1210035"/>
<dbReference type="InterPro" id="IPR029061">
    <property type="entry name" value="THDP-binding"/>
</dbReference>
<evidence type="ECO:0000313" key="3">
    <source>
        <dbReference type="EMBL" id="SLM27995.1"/>
    </source>
</evidence>
<dbReference type="GO" id="GO:0030976">
    <property type="term" value="F:thiamine pyrophosphate binding"/>
    <property type="evidence" value="ECO:0007669"/>
    <property type="project" value="InterPro"/>
</dbReference>
<proteinExistence type="predicted"/>
<sequence length="270" mass="29422">MAIKDYLRQRYFPHMWCPGCGHGIVLNSLIRAVEALGLDKNEIVMTSGIGCSARISGYVDFHSLHTIHGRALAFATGVKLSKPELKLLVPMGDGDALAIGGNHFIHAARRNIDITAIVMNNRIYGMTGGQFSPLSGVGKKATTAPYTTIDSGFDVVKLSMAAGASFVARTTVYHAIEAVDLLKRAIEHKGFSVVEILSQCPTHYGRKNKEGDAAMMMEFQKNTTAKIGSKALEKDPTLIPRGIFVDNPETPEYCESYDKIIETAMKRSQS</sequence>
<dbReference type="InterPro" id="IPR051457">
    <property type="entry name" value="2-oxoacid:Fd_oxidoreductase"/>
</dbReference>
<dbReference type="EMBL" id="FWEV01000026">
    <property type="protein sequence ID" value="SLM27995.1"/>
    <property type="molecule type" value="Genomic_DNA"/>
</dbReference>
<dbReference type="GO" id="GO:0045333">
    <property type="term" value="P:cellular respiration"/>
    <property type="evidence" value="ECO:0007669"/>
    <property type="project" value="UniProtKB-ARBA"/>
</dbReference>
<name>A0A1W1H6I3_9BACT</name>
<dbReference type="InterPro" id="IPR011766">
    <property type="entry name" value="TPP_enzyme_TPP-bd"/>
</dbReference>
<dbReference type="PANTHER" id="PTHR48084">
    <property type="entry name" value="2-OXOGLUTARATE OXIDOREDUCTASE SUBUNIT KORB-RELATED"/>
    <property type="match status" value="1"/>
</dbReference>
<keyword evidence="1 3" id="KW-0560">Oxidoreductase</keyword>
<protein>
    <submittedName>
        <fullName evidence="3">2-oxoglutarate synthase subunit korB</fullName>
        <ecNumber evidence="3">1.2.7.3</ecNumber>
    </submittedName>
</protein>